<dbReference type="PROSITE" id="PS50043">
    <property type="entry name" value="HTH_LUXR_2"/>
    <property type="match status" value="1"/>
</dbReference>
<feature type="domain" description="HTH luxR-type" evidence="5">
    <location>
        <begin position="169"/>
        <end position="234"/>
    </location>
</feature>
<dbReference type="InterPro" id="IPR011006">
    <property type="entry name" value="CheY-like_superfamily"/>
</dbReference>
<name>A0ABV3JUQ0_STRON</name>
<evidence type="ECO:0000256" key="1">
    <source>
        <dbReference type="ARBA" id="ARBA00022553"/>
    </source>
</evidence>
<dbReference type="SUPFAM" id="SSF52172">
    <property type="entry name" value="CheY-like"/>
    <property type="match status" value="1"/>
</dbReference>
<keyword evidence="1 3" id="KW-0597">Phosphoprotein</keyword>
<dbReference type="CDD" id="cd06170">
    <property type="entry name" value="LuxR_C_like"/>
    <property type="match status" value="1"/>
</dbReference>
<dbReference type="Proteomes" id="UP001552594">
    <property type="component" value="Unassembled WGS sequence"/>
</dbReference>
<dbReference type="PROSITE" id="PS50110">
    <property type="entry name" value="RESPONSE_REGULATORY"/>
    <property type="match status" value="1"/>
</dbReference>
<dbReference type="CDD" id="cd17535">
    <property type="entry name" value="REC_NarL-like"/>
    <property type="match status" value="1"/>
</dbReference>
<keyword evidence="2" id="KW-0238">DNA-binding</keyword>
<dbReference type="Pfam" id="PF00072">
    <property type="entry name" value="Response_reg"/>
    <property type="match status" value="1"/>
</dbReference>
<evidence type="ECO:0000256" key="2">
    <source>
        <dbReference type="ARBA" id="ARBA00023125"/>
    </source>
</evidence>
<sequence>MTDTQITVLVVDDHPMFRAGLRMALETAPDIRVVGEAGTSAEALTAAGQLRPRVIVMDLHLPDGSGIDATRALTAQIRPPGRPTGPLAEEPDAPRPDAACPAVLVMTMSEESDTALAALRAGARGYLLKEAGMAETINAVRVVADGGAFVGARMAELLITCLTTSPQPARESFPGLTERERDVLALLGRGHTNGRIAHDLGLKEKTVRNHVSNIFAKLQVSDRTTAAIRARDAGLAD</sequence>
<evidence type="ECO:0000313" key="8">
    <source>
        <dbReference type="Proteomes" id="UP001552594"/>
    </source>
</evidence>
<feature type="domain" description="Response regulatory" evidence="6">
    <location>
        <begin position="7"/>
        <end position="144"/>
    </location>
</feature>
<protein>
    <submittedName>
        <fullName evidence="7">Response regulator transcription factor</fullName>
    </submittedName>
</protein>
<dbReference type="PROSITE" id="PS00622">
    <property type="entry name" value="HTH_LUXR_1"/>
    <property type="match status" value="1"/>
</dbReference>
<evidence type="ECO:0000313" key="7">
    <source>
        <dbReference type="EMBL" id="MEV5506608.1"/>
    </source>
</evidence>
<evidence type="ECO:0000256" key="4">
    <source>
        <dbReference type="SAM" id="MobiDB-lite"/>
    </source>
</evidence>
<evidence type="ECO:0000256" key="3">
    <source>
        <dbReference type="PROSITE-ProRule" id="PRU00169"/>
    </source>
</evidence>
<organism evidence="7 8">
    <name type="scientific">Streptomyces orinoci</name>
    <name type="common">Streptoverticillium orinoci</name>
    <dbReference type="NCBI Taxonomy" id="67339"/>
    <lineage>
        <taxon>Bacteria</taxon>
        <taxon>Bacillati</taxon>
        <taxon>Actinomycetota</taxon>
        <taxon>Actinomycetes</taxon>
        <taxon>Kitasatosporales</taxon>
        <taxon>Streptomycetaceae</taxon>
        <taxon>Streptomyces</taxon>
    </lineage>
</organism>
<dbReference type="InterPro" id="IPR000792">
    <property type="entry name" value="Tscrpt_reg_LuxR_C"/>
</dbReference>
<dbReference type="InterPro" id="IPR039420">
    <property type="entry name" value="WalR-like"/>
</dbReference>
<dbReference type="InterPro" id="IPR058245">
    <property type="entry name" value="NreC/VraR/RcsB-like_REC"/>
</dbReference>
<reference evidence="7 8" key="1">
    <citation type="submission" date="2024-06" db="EMBL/GenBank/DDBJ databases">
        <title>The Natural Products Discovery Center: Release of the First 8490 Sequenced Strains for Exploring Actinobacteria Biosynthetic Diversity.</title>
        <authorList>
            <person name="Kalkreuter E."/>
            <person name="Kautsar S.A."/>
            <person name="Yang D."/>
            <person name="Bader C.D."/>
            <person name="Teijaro C.N."/>
            <person name="Fluegel L."/>
            <person name="Davis C.M."/>
            <person name="Simpson J.R."/>
            <person name="Lauterbach L."/>
            <person name="Steele A.D."/>
            <person name="Gui C."/>
            <person name="Meng S."/>
            <person name="Li G."/>
            <person name="Viehrig K."/>
            <person name="Ye F."/>
            <person name="Su P."/>
            <person name="Kiefer A.F."/>
            <person name="Nichols A."/>
            <person name="Cepeda A.J."/>
            <person name="Yan W."/>
            <person name="Fan B."/>
            <person name="Jiang Y."/>
            <person name="Adhikari A."/>
            <person name="Zheng C.-J."/>
            <person name="Schuster L."/>
            <person name="Cowan T.M."/>
            <person name="Smanski M.J."/>
            <person name="Chevrette M.G."/>
            <person name="De Carvalho L.P.S."/>
            <person name="Shen B."/>
        </authorList>
    </citation>
    <scope>NUCLEOTIDE SEQUENCE [LARGE SCALE GENOMIC DNA]</scope>
    <source>
        <strain evidence="7 8">NPDC052347</strain>
    </source>
</reference>
<dbReference type="SMART" id="SM00448">
    <property type="entry name" value="REC"/>
    <property type="match status" value="1"/>
</dbReference>
<dbReference type="SUPFAM" id="SSF46894">
    <property type="entry name" value="C-terminal effector domain of the bipartite response regulators"/>
    <property type="match status" value="1"/>
</dbReference>
<dbReference type="Pfam" id="PF00196">
    <property type="entry name" value="GerE"/>
    <property type="match status" value="1"/>
</dbReference>
<dbReference type="Gene3D" id="3.40.50.2300">
    <property type="match status" value="1"/>
</dbReference>
<dbReference type="InterPro" id="IPR001789">
    <property type="entry name" value="Sig_transdc_resp-reg_receiver"/>
</dbReference>
<dbReference type="SMART" id="SM00421">
    <property type="entry name" value="HTH_LUXR"/>
    <property type="match status" value="1"/>
</dbReference>
<feature type="region of interest" description="Disordered" evidence="4">
    <location>
        <begin position="76"/>
        <end position="96"/>
    </location>
</feature>
<dbReference type="InterPro" id="IPR016032">
    <property type="entry name" value="Sig_transdc_resp-reg_C-effctor"/>
</dbReference>
<dbReference type="PRINTS" id="PR00038">
    <property type="entry name" value="HTHLUXR"/>
</dbReference>
<accession>A0ABV3JUQ0</accession>
<proteinExistence type="predicted"/>
<dbReference type="EMBL" id="JBFAUK010000005">
    <property type="protein sequence ID" value="MEV5506608.1"/>
    <property type="molecule type" value="Genomic_DNA"/>
</dbReference>
<keyword evidence="8" id="KW-1185">Reference proteome</keyword>
<evidence type="ECO:0000259" key="5">
    <source>
        <dbReference type="PROSITE" id="PS50043"/>
    </source>
</evidence>
<dbReference type="RefSeq" id="WP_109279676.1">
    <property type="nucleotide sequence ID" value="NZ_JBFAUK010000005.1"/>
</dbReference>
<dbReference type="PANTHER" id="PTHR43214">
    <property type="entry name" value="TWO-COMPONENT RESPONSE REGULATOR"/>
    <property type="match status" value="1"/>
</dbReference>
<evidence type="ECO:0000259" key="6">
    <source>
        <dbReference type="PROSITE" id="PS50110"/>
    </source>
</evidence>
<gene>
    <name evidence="7" type="ORF">AB0L16_09025</name>
</gene>
<comment type="caution">
    <text evidence="7">The sequence shown here is derived from an EMBL/GenBank/DDBJ whole genome shotgun (WGS) entry which is preliminary data.</text>
</comment>
<feature type="modified residue" description="4-aspartylphosphate" evidence="3">
    <location>
        <position position="58"/>
    </location>
</feature>